<dbReference type="KEGG" id="vg:40236471"/>
<accession>A0A2D3FAG8</accession>
<keyword evidence="2" id="KW-1133">Transmembrane helix</keyword>
<name>A0A2D3FAG8_9CAUD</name>
<dbReference type="GO" id="GO:0016787">
    <property type="term" value="F:hydrolase activity"/>
    <property type="evidence" value="ECO:0007669"/>
    <property type="project" value="UniProtKB-KW"/>
</dbReference>
<keyword evidence="4" id="KW-0378">Hydrolase</keyword>
<dbReference type="InterPro" id="IPR011105">
    <property type="entry name" value="Cell_wall_hydrolase_SleB"/>
</dbReference>
<dbReference type="EMBL" id="MF629150">
    <property type="protein sequence ID" value="ATU47011.1"/>
    <property type="molecule type" value="Genomic_DNA"/>
</dbReference>
<proteinExistence type="predicted"/>
<organism evidence="4 5">
    <name type="scientific">Salinibacter phage SRUTV-1</name>
    <dbReference type="NCBI Taxonomy" id="2684227"/>
    <lineage>
        <taxon>Viruses</taxon>
        <taxon>Duplodnaviria</taxon>
        <taxon>Heunggongvirae</taxon>
        <taxon>Uroviricota</taxon>
        <taxon>Caudoviricetes</taxon>
        <taxon>Kairosalinivirus</taxon>
        <taxon>Kairosalinivirus SRUTV1</taxon>
    </lineage>
</organism>
<evidence type="ECO:0000256" key="2">
    <source>
        <dbReference type="SAM" id="Phobius"/>
    </source>
</evidence>
<keyword evidence="1" id="KW-0175">Coiled coil</keyword>
<dbReference type="Proteomes" id="UP000262103">
    <property type="component" value="Segment"/>
</dbReference>
<keyword evidence="5" id="KW-1185">Reference proteome</keyword>
<sequence>MNFSQGYSIFASLALFIGMIIVLNLDHAHRKDHNRVDSLRSVVEQQKQEIREQHRTIQRLHSRLELLSADMASVITAETKRPEEMEPIAWAMRNRVESDRHPDGLRAVLTDHAAFTPVMKGDLPAPLPEARRAAMSVLLAPATDDLTGGATHYYSPRSMRPAYSRPAWASRLDRVHVRAIPDHRFRFYRD</sequence>
<dbReference type="GeneID" id="40236471"/>
<keyword evidence="2" id="KW-0812">Transmembrane</keyword>
<feature type="coiled-coil region" evidence="1">
    <location>
        <begin position="36"/>
        <end position="63"/>
    </location>
</feature>
<dbReference type="Gene3D" id="1.10.10.2520">
    <property type="entry name" value="Cell wall hydrolase SleB, domain 1"/>
    <property type="match status" value="1"/>
</dbReference>
<feature type="domain" description="Cell wall hydrolase SleB" evidence="3">
    <location>
        <begin position="85"/>
        <end position="185"/>
    </location>
</feature>
<evidence type="ECO:0000259" key="3">
    <source>
        <dbReference type="Pfam" id="PF07486"/>
    </source>
</evidence>
<reference evidence="4 5" key="1">
    <citation type="journal article" date="2018" name="ISME J.">
        <title>Characterization of ecologically diverse viruses infecting co-occurring strains of cosmopolitan hyperhalophilic Bacteroidetes.</title>
        <authorList>
            <person name="Villamor J."/>
            <person name="Ramos-Barbero M.D."/>
            <person name="Gonzalez-Torres P."/>
            <person name="Gabaldon T."/>
            <person name="Rossello-Mora R."/>
            <person name="Meseguer I."/>
            <person name="Martinez-Garcia M."/>
            <person name="Santos F."/>
            <person name="Anton J."/>
        </authorList>
    </citation>
    <scope>NUCLEOTIDE SEQUENCE [LARGE SCALE GENOMIC DNA]</scope>
    <source>
        <strain evidence="4">SRUTV-1</strain>
    </source>
</reference>
<evidence type="ECO:0000313" key="5">
    <source>
        <dbReference type="Proteomes" id="UP000262103"/>
    </source>
</evidence>
<keyword evidence="2" id="KW-0472">Membrane</keyword>
<evidence type="ECO:0000256" key="1">
    <source>
        <dbReference type="SAM" id="Coils"/>
    </source>
</evidence>
<protein>
    <submittedName>
        <fullName evidence="4">Cell wall hydrolase</fullName>
    </submittedName>
</protein>
<dbReference type="Pfam" id="PF07486">
    <property type="entry name" value="Hydrolase_2"/>
    <property type="match status" value="1"/>
</dbReference>
<dbReference type="RefSeq" id="YP_009639673.1">
    <property type="nucleotide sequence ID" value="NC_042353.1"/>
</dbReference>
<evidence type="ECO:0000313" key="4">
    <source>
        <dbReference type="EMBL" id="ATU47011.1"/>
    </source>
</evidence>
<dbReference type="InterPro" id="IPR042047">
    <property type="entry name" value="SleB_dom1"/>
</dbReference>
<feature type="transmembrane region" description="Helical" evidence="2">
    <location>
        <begin position="6"/>
        <end position="25"/>
    </location>
</feature>